<evidence type="ECO:0000256" key="2">
    <source>
        <dbReference type="ARBA" id="ARBA00004651"/>
    </source>
</evidence>
<protein>
    <recommendedName>
        <fullName evidence="6 19">Adenosylcobinamide-GDP ribazoletransferase</fullName>
        <ecNumber evidence="5 19">2.7.8.26</ecNumber>
    </recommendedName>
    <alternativeName>
        <fullName evidence="16 19">Cobalamin synthase</fullName>
    </alternativeName>
    <alternativeName>
        <fullName evidence="15 19">Cobalamin-5'-phosphate synthase</fullName>
    </alternativeName>
</protein>
<comment type="caution">
    <text evidence="20">The sequence shown here is derived from an EMBL/GenBank/DDBJ whole genome shotgun (WGS) entry which is preliminary data.</text>
</comment>
<dbReference type="EC" id="2.7.8.26" evidence="5 19"/>
<dbReference type="Pfam" id="PF02654">
    <property type="entry name" value="CobS"/>
    <property type="match status" value="1"/>
</dbReference>
<evidence type="ECO:0000256" key="15">
    <source>
        <dbReference type="ARBA" id="ARBA00032605"/>
    </source>
</evidence>
<dbReference type="PANTHER" id="PTHR34148:SF1">
    <property type="entry name" value="ADENOSYLCOBINAMIDE-GDP RIBAZOLETRANSFERASE"/>
    <property type="match status" value="1"/>
</dbReference>
<dbReference type="GO" id="GO:0009236">
    <property type="term" value="P:cobalamin biosynthetic process"/>
    <property type="evidence" value="ECO:0007669"/>
    <property type="project" value="UniProtKB-UniRule"/>
</dbReference>
<evidence type="ECO:0000256" key="7">
    <source>
        <dbReference type="ARBA" id="ARBA00022475"/>
    </source>
</evidence>
<dbReference type="EMBL" id="JABBVZ010000071">
    <property type="protein sequence ID" value="NMP23887.1"/>
    <property type="molecule type" value="Genomic_DNA"/>
</dbReference>
<keyword evidence="11 19" id="KW-0460">Magnesium</keyword>
<feature type="transmembrane region" description="Helical" evidence="19">
    <location>
        <begin position="229"/>
        <end position="250"/>
    </location>
</feature>
<keyword evidence="9 19" id="KW-0808">Transferase</keyword>
<dbReference type="NCBIfam" id="TIGR00317">
    <property type="entry name" value="cobS"/>
    <property type="match status" value="1"/>
</dbReference>
<comment type="catalytic activity">
    <reaction evidence="18 19">
        <text>alpha-ribazole 5'-phosphate + adenosylcob(III)inamide-GDP = adenosylcob(III)alamin 5'-phosphate + GMP + H(+)</text>
        <dbReference type="Rhea" id="RHEA:23560"/>
        <dbReference type="ChEBI" id="CHEBI:15378"/>
        <dbReference type="ChEBI" id="CHEBI:57918"/>
        <dbReference type="ChEBI" id="CHEBI:58115"/>
        <dbReference type="ChEBI" id="CHEBI:60487"/>
        <dbReference type="ChEBI" id="CHEBI:60493"/>
        <dbReference type="EC" id="2.7.8.26"/>
    </reaction>
</comment>
<evidence type="ECO:0000256" key="17">
    <source>
        <dbReference type="ARBA" id="ARBA00048623"/>
    </source>
</evidence>
<evidence type="ECO:0000256" key="6">
    <source>
        <dbReference type="ARBA" id="ARBA00015850"/>
    </source>
</evidence>
<comment type="function">
    <text evidence="14 19">Joins adenosylcobinamide-GDP and alpha-ribazole to generate adenosylcobalamin (Ado-cobalamin). Also synthesizes adenosylcobalamin 5'-phosphate from adenosylcobinamide-GDP and alpha-ribazole 5'-phosphate.</text>
</comment>
<comment type="cofactor">
    <cofactor evidence="1 19">
        <name>Mg(2+)</name>
        <dbReference type="ChEBI" id="CHEBI:18420"/>
    </cofactor>
</comment>
<dbReference type="GO" id="GO:0005886">
    <property type="term" value="C:plasma membrane"/>
    <property type="evidence" value="ECO:0007669"/>
    <property type="project" value="UniProtKB-SubCell"/>
</dbReference>
<evidence type="ECO:0000256" key="11">
    <source>
        <dbReference type="ARBA" id="ARBA00022842"/>
    </source>
</evidence>
<dbReference type="InterPro" id="IPR003805">
    <property type="entry name" value="CobS"/>
</dbReference>
<evidence type="ECO:0000256" key="12">
    <source>
        <dbReference type="ARBA" id="ARBA00022989"/>
    </source>
</evidence>
<dbReference type="PANTHER" id="PTHR34148">
    <property type="entry name" value="ADENOSYLCOBINAMIDE-GDP RIBAZOLETRANSFERASE"/>
    <property type="match status" value="1"/>
</dbReference>
<comment type="pathway">
    <text evidence="3 19">Cofactor biosynthesis; adenosylcobalamin biosynthesis; adenosylcobalamin from cob(II)yrinate a,c-diamide: step 7/7.</text>
</comment>
<evidence type="ECO:0000256" key="1">
    <source>
        <dbReference type="ARBA" id="ARBA00001946"/>
    </source>
</evidence>
<evidence type="ECO:0000256" key="18">
    <source>
        <dbReference type="ARBA" id="ARBA00049504"/>
    </source>
</evidence>
<dbReference type="UniPathway" id="UPA00148">
    <property type="reaction ID" value="UER00238"/>
</dbReference>
<dbReference type="HAMAP" id="MF_00719">
    <property type="entry name" value="CobS"/>
    <property type="match status" value="1"/>
</dbReference>
<dbReference type="AlphaFoldDB" id="A0A7Y0L6L1"/>
<keyword evidence="12 19" id="KW-1133">Transmembrane helix</keyword>
<comment type="similarity">
    <text evidence="4 19">Belongs to the CobS family.</text>
</comment>
<evidence type="ECO:0000256" key="3">
    <source>
        <dbReference type="ARBA" id="ARBA00004663"/>
    </source>
</evidence>
<accession>A0A7Y0L6L1</accession>
<evidence type="ECO:0000256" key="14">
    <source>
        <dbReference type="ARBA" id="ARBA00025228"/>
    </source>
</evidence>
<feature type="transmembrane region" description="Helical" evidence="19">
    <location>
        <begin position="200"/>
        <end position="217"/>
    </location>
</feature>
<evidence type="ECO:0000256" key="19">
    <source>
        <dbReference type="HAMAP-Rule" id="MF_00719"/>
    </source>
</evidence>
<comment type="subcellular location">
    <subcellularLocation>
        <location evidence="2 19">Cell membrane</location>
        <topology evidence="2 19">Multi-pass membrane protein</topology>
    </subcellularLocation>
</comment>
<proteinExistence type="inferred from homology"/>
<evidence type="ECO:0000313" key="20">
    <source>
        <dbReference type="EMBL" id="NMP23887.1"/>
    </source>
</evidence>
<keyword evidence="21" id="KW-1185">Reference proteome</keyword>
<evidence type="ECO:0000256" key="9">
    <source>
        <dbReference type="ARBA" id="ARBA00022679"/>
    </source>
</evidence>
<keyword evidence="13 19" id="KW-0472">Membrane</keyword>
<keyword evidence="8 19" id="KW-0169">Cobalamin biosynthesis</keyword>
<sequence length="252" mass="26335">MRSVFKSLVLVMAFGTIVPMPAVTGVDDAALRRSIGFFPAAGWVLGLFLWGAMWVTAHLMPHGPAAVVVLAAYVLLTGALHLDGLADTFDALGSRKSAPGALAVMKDSRIGTMGAVAVMLVLMGKVVAFAHLSATAMGVWVVVPVLARTSVVWLMMGTPAARPDGLGALYARQLSKWTVAGATGVGLLTAAALMPWHEALLVVLLAVASTVLWARLIRHRFGGSTGDTYGALLEIVEWVGFLAVTGGWGYGR</sequence>
<keyword evidence="7 19" id="KW-1003">Cell membrane</keyword>
<feature type="transmembrane region" description="Helical" evidence="19">
    <location>
        <begin position="35"/>
        <end position="55"/>
    </location>
</feature>
<evidence type="ECO:0000256" key="13">
    <source>
        <dbReference type="ARBA" id="ARBA00023136"/>
    </source>
</evidence>
<dbReference type="GO" id="GO:0051073">
    <property type="term" value="F:adenosylcobinamide-GDP ribazoletransferase activity"/>
    <property type="evidence" value="ECO:0007669"/>
    <property type="project" value="UniProtKB-UniRule"/>
</dbReference>
<dbReference type="Proteomes" id="UP000533476">
    <property type="component" value="Unassembled WGS sequence"/>
</dbReference>
<evidence type="ECO:0000256" key="16">
    <source>
        <dbReference type="ARBA" id="ARBA00032853"/>
    </source>
</evidence>
<comment type="catalytic activity">
    <reaction evidence="17 19">
        <text>alpha-ribazole + adenosylcob(III)inamide-GDP = adenosylcob(III)alamin + GMP + H(+)</text>
        <dbReference type="Rhea" id="RHEA:16049"/>
        <dbReference type="ChEBI" id="CHEBI:10329"/>
        <dbReference type="ChEBI" id="CHEBI:15378"/>
        <dbReference type="ChEBI" id="CHEBI:18408"/>
        <dbReference type="ChEBI" id="CHEBI:58115"/>
        <dbReference type="ChEBI" id="CHEBI:60487"/>
        <dbReference type="EC" id="2.7.8.26"/>
    </reaction>
</comment>
<evidence type="ECO:0000313" key="21">
    <source>
        <dbReference type="Proteomes" id="UP000533476"/>
    </source>
</evidence>
<evidence type="ECO:0000256" key="8">
    <source>
        <dbReference type="ARBA" id="ARBA00022573"/>
    </source>
</evidence>
<reference evidence="20 21" key="1">
    <citation type="submission" date="2020-04" db="EMBL/GenBank/DDBJ databases">
        <authorList>
            <person name="Zhang R."/>
            <person name="Schippers A."/>
        </authorList>
    </citation>
    <scope>NUCLEOTIDE SEQUENCE [LARGE SCALE GENOMIC DNA]</scope>
    <source>
        <strain evidence="20 21">DSM 109850</strain>
    </source>
</reference>
<dbReference type="GO" id="GO:0008818">
    <property type="term" value="F:cobalamin 5'-phosphate synthase activity"/>
    <property type="evidence" value="ECO:0007669"/>
    <property type="project" value="UniProtKB-UniRule"/>
</dbReference>
<gene>
    <name evidence="19 20" type="primary">cobS</name>
    <name evidence="20" type="ORF">HIJ39_16255</name>
</gene>
<keyword evidence="10 19" id="KW-0812">Transmembrane</keyword>
<name>A0A7Y0L6L1_9FIRM</name>
<dbReference type="RefSeq" id="WP_169101542.1">
    <property type="nucleotide sequence ID" value="NZ_JABBVZ010000071.1"/>
</dbReference>
<evidence type="ECO:0000256" key="10">
    <source>
        <dbReference type="ARBA" id="ARBA00022692"/>
    </source>
</evidence>
<evidence type="ECO:0000256" key="4">
    <source>
        <dbReference type="ARBA" id="ARBA00010561"/>
    </source>
</evidence>
<feature type="transmembrane region" description="Helical" evidence="19">
    <location>
        <begin position="137"/>
        <end position="156"/>
    </location>
</feature>
<organism evidence="20 21">
    <name type="scientific">Sulfobacillus harzensis</name>
    <dbReference type="NCBI Taxonomy" id="2729629"/>
    <lineage>
        <taxon>Bacteria</taxon>
        <taxon>Bacillati</taxon>
        <taxon>Bacillota</taxon>
        <taxon>Clostridia</taxon>
        <taxon>Eubacteriales</taxon>
        <taxon>Clostridiales Family XVII. Incertae Sedis</taxon>
        <taxon>Sulfobacillus</taxon>
    </lineage>
</organism>
<evidence type="ECO:0000256" key="5">
    <source>
        <dbReference type="ARBA" id="ARBA00013200"/>
    </source>
</evidence>
<feature type="transmembrane region" description="Helical" evidence="19">
    <location>
        <begin position="110"/>
        <end position="131"/>
    </location>
</feature>